<name>A0A6A3M1I1_9STRA</name>
<feature type="compositionally biased region" description="Polar residues" evidence="1">
    <location>
        <begin position="1"/>
        <end position="12"/>
    </location>
</feature>
<accession>A0A6A3M1I1</accession>
<evidence type="ECO:0000313" key="2">
    <source>
        <dbReference type="EMBL" id="KAE9025921.1"/>
    </source>
</evidence>
<dbReference type="AlphaFoldDB" id="A0A6A3M1I1"/>
<reference evidence="2 3" key="1">
    <citation type="submission" date="2018-09" db="EMBL/GenBank/DDBJ databases">
        <title>Genomic investigation of the strawberry pathogen Phytophthora fragariae indicates pathogenicity is determined by transcriptional variation in three key races.</title>
        <authorList>
            <person name="Adams T.M."/>
            <person name="Armitage A.D."/>
            <person name="Sobczyk M.K."/>
            <person name="Bates H.J."/>
            <person name="Dunwell J.M."/>
            <person name="Nellist C.F."/>
            <person name="Harrison R.J."/>
        </authorList>
    </citation>
    <scope>NUCLEOTIDE SEQUENCE [LARGE SCALE GENOMIC DNA]</scope>
    <source>
        <strain evidence="2 3">SCRP249</strain>
    </source>
</reference>
<feature type="region of interest" description="Disordered" evidence="1">
    <location>
        <begin position="1"/>
        <end position="32"/>
    </location>
</feature>
<dbReference type="EMBL" id="QXFV01000795">
    <property type="protein sequence ID" value="KAE9025921.1"/>
    <property type="molecule type" value="Genomic_DNA"/>
</dbReference>
<sequence length="77" mass="8213">MRPQGNQAQRRSGQGGASTKARALRQLGPASLGAVHPGTEQCGASTGWCFHYSKGLKASGHSVGWYFHYNKGLKAVR</sequence>
<proteinExistence type="predicted"/>
<dbReference type="Proteomes" id="UP000429607">
    <property type="component" value="Unassembled WGS sequence"/>
</dbReference>
<protein>
    <submittedName>
        <fullName evidence="2">Uncharacterized protein</fullName>
    </submittedName>
</protein>
<gene>
    <name evidence="2" type="ORF">PR001_g12307</name>
</gene>
<evidence type="ECO:0000256" key="1">
    <source>
        <dbReference type="SAM" id="MobiDB-lite"/>
    </source>
</evidence>
<evidence type="ECO:0000313" key="3">
    <source>
        <dbReference type="Proteomes" id="UP000429607"/>
    </source>
</evidence>
<organism evidence="2 3">
    <name type="scientific">Phytophthora rubi</name>
    <dbReference type="NCBI Taxonomy" id="129364"/>
    <lineage>
        <taxon>Eukaryota</taxon>
        <taxon>Sar</taxon>
        <taxon>Stramenopiles</taxon>
        <taxon>Oomycota</taxon>
        <taxon>Peronosporomycetes</taxon>
        <taxon>Peronosporales</taxon>
        <taxon>Peronosporaceae</taxon>
        <taxon>Phytophthora</taxon>
    </lineage>
</organism>
<comment type="caution">
    <text evidence="2">The sequence shown here is derived from an EMBL/GenBank/DDBJ whole genome shotgun (WGS) entry which is preliminary data.</text>
</comment>